<dbReference type="PANTHER" id="PTHR22777">
    <property type="entry name" value="HEMOLYSIN-RELATED"/>
    <property type="match status" value="1"/>
</dbReference>
<dbReference type="Gene3D" id="3.10.580.10">
    <property type="entry name" value="CBS-domain"/>
    <property type="match status" value="1"/>
</dbReference>
<dbReference type="PROSITE" id="PS51371">
    <property type="entry name" value="CBS"/>
    <property type="match status" value="2"/>
</dbReference>
<evidence type="ECO:0000256" key="10">
    <source>
        <dbReference type="PROSITE-ProRule" id="PRU01193"/>
    </source>
</evidence>
<dbReference type="Proteomes" id="UP000324726">
    <property type="component" value="Unassembled WGS sequence"/>
</dbReference>
<evidence type="ECO:0000259" key="13">
    <source>
        <dbReference type="PROSITE" id="PS51371"/>
    </source>
</evidence>
<dbReference type="RefSeq" id="WP_148812225.1">
    <property type="nucleotide sequence ID" value="NZ_VSZI01000001.1"/>
</dbReference>
<feature type="compositionally biased region" description="Basic and acidic residues" evidence="11">
    <location>
        <begin position="368"/>
        <end position="381"/>
    </location>
</feature>
<evidence type="ECO:0000256" key="12">
    <source>
        <dbReference type="SAM" id="Phobius"/>
    </source>
</evidence>
<feature type="transmembrane region" description="Helical" evidence="12">
    <location>
        <begin position="125"/>
        <end position="148"/>
    </location>
</feature>
<organism evidence="15 16">
    <name type="scientific">Corynebacterium urealyticum</name>
    <dbReference type="NCBI Taxonomy" id="43771"/>
    <lineage>
        <taxon>Bacteria</taxon>
        <taxon>Bacillati</taxon>
        <taxon>Actinomycetota</taxon>
        <taxon>Actinomycetes</taxon>
        <taxon>Mycobacteriales</taxon>
        <taxon>Corynebacteriaceae</taxon>
        <taxon>Corynebacterium</taxon>
    </lineage>
</organism>
<dbReference type="CDD" id="cd04590">
    <property type="entry name" value="CBS_pair_CorC_HlyC_assoc"/>
    <property type="match status" value="1"/>
</dbReference>
<feature type="compositionally biased region" description="Basic and acidic residues" evidence="11">
    <location>
        <begin position="389"/>
        <end position="406"/>
    </location>
</feature>
<dbReference type="Pfam" id="PF01595">
    <property type="entry name" value="CNNM"/>
    <property type="match status" value="1"/>
</dbReference>
<dbReference type="InterPro" id="IPR044751">
    <property type="entry name" value="Ion_transp-like_CBS"/>
</dbReference>
<keyword evidence="5" id="KW-0677">Repeat</keyword>
<evidence type="ECO:0000256" key="7">
    <source>
        <dbReference type="ARBA" id="ARBA00023122"/>
    </source>
</evidence>
<feature type="domain" description="CNNM transmembrane" evidence="14">
    <location>
        <begin position="1"/>
        <end position="188"/>
    </location>
</feature>
<dbReference type="InterPro" id="IPR000644">
    <property type="entry name" value="CBS_dom"/>
</dbReference>
<keyword evidence="4 10" id="KW-0812">Transmembrane</keyword>
<feature type="transmembrane region" description="Helical" evidence="12">
    <location>
        <begin position="62"/>
        <end position="85"/>
    </location>
</feature>
<evidence type="ECO:0000259" key="14">
    <source>
        <dbReference type="PROSITE" id="PS51846"/>
    </source>
</evidence>
<evidence type="ECO:0000313" key="15">
    <source>
        <dbReference type="EMBL" id="TYR20407.1"/>
    </source>
</evidence>
<keyword evidence="3" id="KW-1003">Cell membrane</keyword>
<dbReference type="InterPro" id="IPR002550">
    <property type="entry name" value="CNNM"/>
</dbReference>
<evidence type="ECO:0000256" key="1">
    <source>
        <dbReference type="ARBA" id="ARBA00004651"/>
    </source>
</evidence>
<feature type="domain" description="CBS" evidence="13">
    <location>
        <begin position="275"/>
        <end position="332"/>
    </location>
</feature>
<dbReference type="InterPro" id="IPR046342">
    <property type="entry name" value="CBS_dom_sf"/>
</dbReference>
<keyword evidence="6 10" id="KW-1133">Transmembrane helix</keyword>
<evidence type="ECO:0000256" key="2">
    <source>
        <dbReference type="ARBA" id="ARBA00006337"/>
    </source>
</evidence>
<evidence type="ECO:0000256" key="9">
    <source>
        <dbReference type="PROSITE-ProRule" id="PRU00703"/>
    </source>
</evidence>
<evidence type="ECO:0000256" key="6">
    <source>
        <dbReference type="ARBA" id="ARBA00022989"/>
    </source>
</evidence>
<dbReference type="Pfam" id="PF00571">
    <property type="entry name" value="CBS"/>
    <property type="match status" value="2"/>
</dbReference>
<evidence type="ECO:0000256" key="3">
    <source>
        <dbReference type="ARBA" id="ARBA00022475"/>
    </source>
</evidence>
<feature type="domain" description="CBS" evidence="13">
    <location>
        <begin position="207"/>
        <end position="266"/>
    </location>
</feature>
<feature type="transmembrane region" description="Helical" evidence="12">
    <location>
        <begin position="6"/>
        <end position="25"/>
    </location>
</feature>
<dbReference type="SMART" id="SM00116">
    <property type="entry name" value="CBS"/>
    <property type="match status" value="2"/>
</dbReference>
<dbReference type="InterPro" id="IPR016169">
    <property type="entry name" value="FAD-bd_PCMH_sub2"/>
</dbReference>
<evidence type="ECO:0000256" key="11">
    <source>
        <dbReference type="SAM" id="MobiDB-lite"/>
    </source>
</evidence>
<comment type="similarity">
    <text evidence="2">Belongs to the UPF0053 family.</text>
</comment>
<keyword evidence="7 9" id="KW-0129">CBS domain</keyword>
<dbReference type="GO" id="GO:0005886">
    <property type="term" value="C:plasma membrane"/>
    <property type="evidence" value="ECO:0007669"/>
    <property type="project" value="UniProtKB-SubCell"/>
</dbReference>
<dbReference type="SUPFAM" id="SSF54631">
    <property type="entry name" value="CBS-domain pair"/>
    <property type="match status" value="1"/>
</dbReference>
<name>A0A5D4FWF0_9CORY</name>
<evidence type="ECO:0000313" key="16">
    <source>
        <dbReference type="Proteomes" id="UP000324726"/>
    </source>
</evidence>
<feature type="region of interest" description="Disordered" evidence="11">
    <location>
        <begin position="473"/>
        <end position="517"/>
    </location>
</feature>
<sequence>MDTWILAGTIGLILALAVSAVFSLAETALSSLSPARVETLVKDERPGARRLAKVMAHRAEHINLLVLLRTLCEVTGTALMAAVFVEAFGLHVWSLLAAILLTALINFVVIGVLSRTLGRQNPYSISLAAAPLLLGVNRVFGFLARGLVRAGSVLSPGRGFRDGPFASEIELREMVDIATERGIVETDERRMIQSVFDLTNTTARAVMVPRPEMVWIEDTKSAGQATSLCVRSGLSRLPVIGEDVDDIVGIVYLKDLVAQTYHDQDAGRHTPVTEVMRKPNFVPDSRMLTDLLEDMQRDQVHLTMLVDEYGAVAGLISIEDILEEIVGEISDEYDADEDLPIEDLGDGRYRVSSRLSLGELEELFREQRYEGGHHGEPRNPSRGESGNGEADHEERGGEGSWEDRSWVPERATEIEFSEEQHDQADTVAGLGALELGKVPMPGAEITTAGLHLVFEGGHNKRGRYIVKSAVVSRVDPGEEQPDADSAEAVGPSGSDEAAPRRDDSAPRPAVGQNGEGD</sequence>
<comment type="subcellular location">
    <subcellularLocation>
        <location evidence="1">Cell membrane</location>
        <topology evidence="1">Multi-pass membrane protein</topology>
    </subcellularLocation>
</comment>
<dbReference type="PROSITE" id="PS51846">
    <property type="entry name" value="CNNM"/>
    <property type="match status" value="1"/>
</dbReference>
<dbReference type="PANTHER" id="PTHR22777:SF32">
    <property type="entry name" value="UPF0053 INNER MEMBRANE PROTEIN YFJD"/>
    <property type="match status" value="1"/>
</dbReference>
<keyword evidence="8 10" id="KW-0472">Membrane</keyword>
<protein>
    <submittedName>
        <fullName evidence="15">HlyC/CorC family transporter</fullName>
    </submittedName>
</protein>
<proteinExistence type="inferred from homology"/>
<accession>A0A5D4FWF0</accession>
<evidence type="ECO:0000256" key="5">
    <source>
        <dbReference type="ARBA" id="ARBA00022737"/>
    </source>
</evidence>
<evidence type="ECO:0000256" key="8">
    <source>
        <dbReference type="ARBA" id="ARBA00023136"/>
    </source>
</evidence>
<evidence type="ECO:0000256" key="4">
    <source>
        <dbReference type="ARBA" id="ARBA00022692"/>
    </source>
</evidence>
<dbReference type="Gene3D" id="3.30.465.10">
    <property type="match status" value="1"/>
</dbReference>
<feature type="region of interest" description="Disordered" evidence="11">
    <location>
        <begin position="368"/>
        <end position="406"/>
    </location>
</feature>
<feature type="transmembrane region" description="Helical" evidence="12">
    <location>
        <begin position="91"/>
        <end position="113"/>
    </location>
</feature>
<gene>
    <name evidence="15" type="ORF">FYJ87_05470</name>
</gene>
<reference evidence="15 16" key="1">
    <citation type="submission" date="2019-08" db="EMBL/GenBank/DDBJ databases">
        <title>Draft genome of C. urealyticum strain VH4248.</title>
        <authorList>
            <person name="Navas J."/>
        </authorList>
    </citation>
    <scope>NUCLEOTIDE SEQUENCE [LARGE SCALE GENOMIC DNA]</scope>
    <source>
        <strain evidence="15 16">VH4248</strain>
    </source>
</reference>
<comment type="caution">
    <text evidence="15">The sequence shown here is derived from an EMBL/GenBank/DDBJ whole genome shotgun (WGS) entry which is preliminary data.</text>
</comment>
<dbReference type="FunFam" id="3.10.580.10:FF:000002">
    <property type="entry name" value="Magnesium/cobalt efflux protein CorC"/>
    <property type="match status" value="1"/>
</dbReference>
<dbReference type="EMBL" id="VSZI01000001">
    <property type="protein sequence ID" value="TYR20407.1"/>
    <property type="molecule type" value="Genomic_DNA"/>
</dbReference>
<dbReference type="AlphaFoldDB" id="A0A5D4FWF0"/>